<evidence type="ECO:0000313" key="1">
    <source>
        <dbReference type="EMBL" id="KAJ4714156.1"/>
    </source>
</evidence>
<keyword evidence="2" id="KW-1185">Reference proteome</keyword>
<accession>A0ACC1XRM1</accession>
<dbReference type="EMBL" id="CM051400">
    <property type="protein sequence ID" value="KAJ4714156.1"/>
    <property type="molecule type" value="Genomic_DNA"/>
</dbReference>
<evidence type="ECO:0000313" key="2">
    <source>
        <dbReference type="Proteomes" id="UP001164539"/>
    </source>
</evidence>
<organism evidence="1 2">
    <name type="scientific">Melia azedarach</name>
    <name type="common">Chinaberry tree</name>
    <dbReference type="NCBI Taxonomy" id="155640"/>
    <lineage>
        <taxon>Eukaryota</taxon>
        <taxon>Viridiplantae</taxon>
        <taxon>Streptophyta</taxon>
        <taxon>Embryophyta</taxon>
        <taxon>Tracheophyta</taxon>
        <taxon>Spermatophyta</taxon>
        <taxon>Magnoliopsida</taxon>
        <taxon>eudicotyledons</taxon>
        <taxon>Gunneridae</taxon>
        <taxon>Pentapetalae</taxon>
        <taxon>rosids</taxon>
        <taxon>malvids</taxon>
        <taxon>Sapindales</taxon>
        <taxon>Meliaceae</taxon>
        <taxon>Melia</taxon>
    </lineage>
</organism>
<proteinExistence type="predicted"/>
<reference evidence="1 2" key="1">
    <citation type="journal article" date="2023" name="Science">
        <title>Complex scaffold remodeling in plant triterpene biosynthesis.</title>
        <authorList>
            <person name="De La Pena R."/>
            <person name="Hodgson H."/>
            <person name="Liu J.C."/>
            <person name="Stephenson M.J."/>
            <person name="Martin A.C."/>
            <person name="Owen C."/>
            <person name="Harkess A."/>
            <person name="Leebens-Mack J."/>
            <person name="Jimenez L.E."/>
            <person name="Osbourn A."/>
            <person name="Sattely E.S."/>
        </authorList>
    </citation>
    <scope>NUCLEOTIDE SEQUENCE [LARGE SCALE GENOMIC DNA]</scope>
    <source>
        <strain evidence="2">cv. JPN11</strain>
        <tissue evidence="1">Leaf</tissue>
    </source>
</reference>
<sequence length="308" mass="35679">MEVPMEDKNIVVGMQLSQHRDRQSRARWTAFLTEVLADLMVAQVREGNRKNNAFNRKAWITICDRFYRKTGQKWDKEQLKNRYSVLRRQYAFMKKLLDQREFTWNESTGHFTASEESWAKVKGHPDAENIKIHGCPIYKQLSLIFSESTTNEKHYLSAELEGGLSCSISYREPLSVIPEENSSEYEETDDMEDDQEFLPTPPPPSVSISMRKRGRKGIDGSIAEAIQEMAAASRLRMTAFNHCNGRYSIANCIKELDEMQLLQEEVYLAALDLFNSPNARETFLSLKDDKRLLWIFKKCANPSDILNF</sequence>
<name>A0ACC1XRM1_MELAZ</name>
<dbReference type="Proteomes" id="UP001164539">
    <property type="component" value="Chromosome 7"/>
</dbReference>
<gene>
    <name evidence="1" type="ORF">OWV82_012683</name>
</gene>
<protein>
    <submittedName>
        <fullName evidence="1">L10-interacting MYB domain-containing protein</fullName>
    </submittedName>
</protein>
<comment type="caution">
    <text evidence="1">The sequence shown here is derived from an EMBL/GenBank/DDBJ whole genome shotgun (WGS) entry which is preliminary data.</text>
</comment>